<proteinExistence type="predicted"/>
<dbReference type="CDD" id="cd22231">
    <property type="entry name" value="RHH_NikR_HicB-like"/>
    <property type="match status" value="1"/>
</dbReference>
<organism evidence="2 3">
    <name type="scientific">Candidatus Amesbacteria bacterium GW2011_GWC2_45_19</name>
    <dbReference type="NCBI Taxonomy" id="1618366"/>
    <lineage>
        <taxon>Bacteria</taxon>
        <taxon>Candidatus Amesiibacteriota</taxon>
    </lineage>
</organism>
<dbReference type="InterPro" id="IPR010985">
    <property type="entry name" value="Ribbon_hlx_hlx"/>
</dbReference>
<dbReference type="InterPro" id="IPR002145">
    <property type="entry name" value="CopG"/>
</dbReference>
<evidence type="ECO:0000313" key="2">
    <source>
        <dbReference type="EMBL" id="KKU03430.1"/>
    </source>
</evidence>
<dbReference type="AlphaFoldDB" id="A0A0G1Q447"/>
<dbReference type="InterPro" id="IPR013321">
    <property type="entry name" value="Arc_rbn_hlx_hlx"/>
</dbReference>
<evidence type="ECO:0000259" key="1">
    <source>
        <dbReference type="Pfam" id="PF01402"/>
    </source>
</evidence>
<dbReference type="SUPFAM" id="SSF47598">
    <property type="entry name" value="Ribbon-helix-helix"/>
    <property type="match status" value="1"/>
</dbReference>
<dbReference type="EMBL" id="LCKS01000001">
    <property type="protein sequence ID" value="KKU03430.1"/>
    <property type="molecule type" value="Genomic_DNA"/>
</dbReference>
<dbReference type="GO" id="GO:0006355">
    <property type="term" value="P:regulation of DNA-templated transcription"/>
    <property type="evidence" value="ECO:0007669"/>
    <property type="project" value="InterPro"/>
</dbReference>
<dbReference type="Proteomes" id="UP000034264">
    <property type="component" value="Unassembled WGS sequence"/>
</dbReference>
<comment type="caution">
    <text evidence="2">The sequence shown here is derived from an EMBL/GenBank/DDBJ whole genome shotgun (WGS) entry which is preliminary data.</text>
</comment>
<protein>
    <recommendedName>
        <fullName evidence="1">Ribbon-helix-helix protein CopG domain-containing protein</fullName>
    </recommendedName>
</protein>
<sequence>MATLTISLPSQFITRIDAEIKSQGATRSEFFRALLRKYFSNEIKFEPFTPRPLDEMKVGMLKTGKYNKKFVDSVIKGLSRSSFYANKSA</sequence>
<evidence type="ECO:0000313" key="3">
    <source>
        <dbReference type="Proteomes" id="UP000034264"/>
    </source>
</evidence>
<dbReference type="Gene3D" id="1.10.1220.10">
    <property type="entry name" value="Met repressor-like"/>
    <property type="match status" value="1"/>
</dbReference>
<name>A0A0G1Q447_9BACT</name>
<gene>
    <name evidence="2" type="ORF">UX05_C0001G0059</name>
</gene>
<dbReference type="Pfam" id="PF01402">
    <property type="entry name" value="RHH_1"/>
    <property type="match status" value="1"/>
</dbReference>
<accession>A0A0G1Q447</accession>
<feature type="domain" description="Ribbon-helix-helix protein CopG" evidence="1">
    <location>
        <begin position="4"/>
        <end position="38"/>
    </location>
</feature>
<reference evidence="2 3" key="1">
    <citation type="journal article" date="2015" name="Nature">
        <title>rRNA introns, odd ribosomes, and small enigmatic genomes across a large radiation of phyla.</title>
        <authorList>
            <person name="Brown C.T."/>
            <person name="Hug L.A."/>
            <person name="Thomas B.C."/>
            <person name="Sharon I."/>
            <person name="Castelle C.J."/>
            <person name="Singh A."/>
            <person name="Wilkins M.J."/>
            <person name="Williams K.H."/>
            <person name="Banfield J.F."/>
        </authorList>
    </citation>
    <scope>NUCLEOTIDE SEQUENCE [LARGE SCALE GENOMIC DNA]</scope>
</reference>